<dbReference type="Proteomes" id="UP000179467">
    <property type="component" value="Unassembled WGS sequence"/>
</dbReference>
<proteinExistence type="predicted"/>
<gene>
    <name evidence="4" type="ORF">BHE75_03347</name>
</gene>
<evidence type="ECO:0000313" key="4">
    <source>
        <dbReference type="EMBL" id="OHT21340.1"/>
    </source>
</evidence>
<sequence>MKAARAPRWAVSFADLCLLLLGFFILLQAQNGRTDGLAAGLRSAFGTAAAAGEVARDLRFAAAGLFERDEAVLTAAAAERLRVIGTEARTKGRRVRIVSEGQGGGNARLDRWELAAARTAAIARGIRAGGLDEQAIAIAIPAISGPAPAGQAITVRIEGAR</sequence>
<keyword evidence="2" id="KW-0472">Membrane</keyword>
<evidence type="ECO:0000259" key="3">
    <source>
        <dbReference type="Pfam" id="PF13677"/>
    </source>
</evidence>
<dbReference type="EMBL" id="MIPT01000001">
    <property type="protein sequence ID" value="OHT21340.1"/>
    <property type="molecule type" value="Genomic_DNA"/>
</dbReference>
<feature type="domain" description="Motility protein B-like N-terminal" evidence="3">
    <location>
        <begin position="6"/>
        <end position="29"/>
    </location>
</feature>
<dbReference type="InterPro" id="IPR025713">
    <property type="entry name" value="MotB-like_N_dom"/>
</dbReference>
<organism evidence="4 5">
    <name type="scientific">Edaphosphingomonas haloaromaticamans</name>
    <dbReference type="NCBI Taxonomy" id="653954"/>
    <lineage>
        <taxon>Bacteria</taxon>
        <taxon>Pseudomonadati</taxon>
        <taxon>Pseudomonadota</taxon>
        <taxon>Alphaproteobacteria</taxon>
        <taxon>Sphingomonadales</taxon>
        <taxon>Rhizorhabdaceae</taxon>
        <taxon>Edaphosphingomonas</taxon>
    </lineage>
</organism>
<evidence type="ECO:0000313" key="5">
    <source>
        <dbReference type="Proteomes" id="UP000179467"/>
    </source>
</evidence>
<dbReference type="Pfam" id="PF13677">
    <property type="entry name" value="MotB_plug"/>
    <property type="match status" value="1"/>
</dbReference>
<dbReference type="OrthoDB" id="7564747at2"/>
<reference evidence="4 5" key="1">
    <citation type="submission" date="2016-09" db="EMBL/GenBank/DDBJ databases">
        <title>Metabolic pathway, cell adaptation mechanisms and a novel monoxygenase revealed through proteogenomic-transcription analysis of a Sphingomonas haloaromaticamans strain degrading the fungicide ortho-phenylphenol.</title>
        <authorList>
            <person name="Perruchon C."/>
            <person name="Papadopoulou E.S."/>
            <person name="Rousidou C."/>
            <person name="Vasileiadis S."/>
            <person name="Tanou G."/>
            <person name="Amoutzias G."/>
            <person name="Molassiotis A."/>
            <person name="Karpouzas D.G."/>
        </authorList>
    </citation>
    <scope>NUCLEOTIDE SEQUENCE [LARGE SCALE GENOMIC DNA]</scope>
    <source>
        <strain evidence="4 5">P3</strain>
    </source>
</reference>
<accession>A0A1S1HLD7</accession>
<comment type="subcellular location">
    <subcellularLocation>
        <location evidence="1">Membrane</location>
    </subcellularLocation>
</comment>
<dbReference type="GO" id="GO:0016020">
    <property type="term" value="C:membrane"/>
    <property type="evidence" value="ECO:0007669"/>
    <property type="project" value="UniProtKB-SubCell"/>
</dbReference>
<name>A0A1S1HLD7_9SPHN</name>
<protein>
    <recommendedName>
        <fullName evidence="3">Motility protein B-like N-terminal domain-containing protein</fullName>
    </recommendedName>
</protein>
<dbReference type="RefSeq" id="WP_070934500.1">
    <property type="nucleotide sequence ID" value="NZ_MIPT01000001.1"/>
</dbReference>
<dbReference type="AlphaFoldDB" id="A0A1S1HLD7"/>
<keyword evidence="5" id="KW-1185">Reference proteome</keyword>
<comment type="caution">
    <text evidence="4">The sequence shown here is derived from an EMBL/GenBank/DDBJ whole genome shotgun (WGS) entry which is preliminary data.</text>
</comment>
<evidence type="ECO:0000256" key="1">
    <source>
        <dbReference type="ARBA" id="ARBA00004370"/>
    </source>
</evidence>
<evidence type="ECO:0000256" key="2">
    <source>
        <dbReference type="ARBA" id="ARBA00023136"/>
    </source>
</evidence>